<dbReference type="EMBL" id="QGLR01000025">
    <property type="protein sequence ID" value="PXZ03262.1"/>
    <property type="molecule type" value="Genomic_DNA"/>
</dbReference>
<comment type="caution">
    <text evidence="3">The sequence shown here is derived from an EMBL/GenBank/DDBJ whole genome shotgun (WGS) entry which is preliminary data.</text>
</comment>
<gene>
    <name evidence="3" type="ORF">DKK70_16430</name>
</gene>
<accession>A0A2V4E4H0</accession>
<evidence type="ECO:0000313" key="4">
    <source>
        <dbReference type="Proteomes" id="UP000247932"/>
    </source>
</evidence>
<dbReference type="RefSeq" id="WP_146210893.1">
    <property type="nucleotide sequence ID" value="NZ_QGLR01000025.1"/>
</dbReference>
<sequence length="492" mass="55404">MLTPIEFIEDELELFKNKQIITKGYKELLEEGYIEFANGALDLIGLPNLEMDRVTVINDVESKKESLSKTKKTKSWESDNYSFAKCEKDGTMKIVLKYESVFDLPIPDVKIEVYGDVRDMTFQASELYINPILKLVDLVASGTTNEKGEVVFSGLTPGKTYYIRATDDKLIEHNQALYLAYDDLVLTAYERLAAQWPKRKQKWLDEPLGENILEKFKDSVWKGFISVWDDVTLAWDLLTDPIKYIEEFNNAKAQLGKLLNGITFNLSEIGKILEEDKQKAKQFLALTQDEALMYIVGRYLVSEIVSYPWGKVLNKLVKIGGSLLGELLRGILFGAILSVVNPVLGPIFLSLRIIRAGLNLINAVNMILKPINIIISQASKLVAKFFKKIKFKNAYVKSIGNKLIGNRINHGTNSQKTRIKNKSDRFGGISKGNGKGTSTSETPSGKKSQPDKDTKKKADPISMVTGEELLLLDDATLLGLYPFAFQRQYRTT</sequence>
<feature type="compositionally biased region" description="Polar residues" evidence="1">
    <location>
        <begin position="436"/>
        <end position="445"/>
    </location>
</feature>
<dbReference type="Pfam" id="PF20148">
    <property type="entry name" value="DUF6531"/>
    <property type="match status" value="1"/>
</dbReference>
<protein>
    <recommendedName>
        <fullName evidence="2">DUF6531 domain-containing protein</fullName>
    </recommendedName>
</protein>
<name>A0A2V4E4H0_9GAMM</name>
<evidence type="ECO:0000256" key="1">
    <source>
        <dbReference type="SAM" id="MobiDB-lite"/>
    </source>
</evidence>
<organism evidence="3 4">
    <name type="scientific">Gilliamella apicola</name>
    <dbReference type="NCBI Taxonomy" id="1196095"/>
    <lineage>
        <taxon>Bacteria</taxon>
        <taxon>Pseudomonadati</taxon>
        <taxon>Pseudomonadota</taxon>
        <taxon>Gammaproteobacteria</taxon>
        <taxon>Orbales</taxon>
        <taxon>Orbaceae</taxon>
        <taxon>Gilliamella</taxon>
    </lineage>
</organism>
<reference evidence="3 4" key="1">
    <citation type="submission" date="2018-05" db="EMBL/GenBank/DDBJ databases">
        <title>Reference genomes for bee gut microbiota database.</title>
        <authorList>
            <person name="Ellegaard K.M."/>
        </authorList>
    </citation>
    <scope>NUCLEOTIDE SEQUENCE [LARGE SCALE GENOMIC DNA]</scope>
    <source>
        <strain evidence="3 4">ESL0182</strain>
    </source>
</reference>
<proteinExistence type="predicted"/>
<evidence type="ECO:0000313" key="3">
    <source>
        <dbReference type="EMBL" id="PXZ03262.1"/>
    </source>
</evidence>
<dbReference type="InterPro" id="IPR045351">
    <property type="entry name" value="DUF6531"/>
</dbReference>
<feature type="non-terminal residue" evidence="3">
    <location>
        <position position="492"/>
    </location>
</feature>
<feature type="region of interest" description="Disordered" evidence="1">
    <location>
        <begin position="410"/>
        <end position="459"/>
    </location>
</feature>
<dbReference type="AlphaFoldDB" id="A0A2V4E4H0"/>
<feature type="domain" description="DUF6531" evidence="2">
    <location>
        <begin position="459"/>
        <end position="491"/>
    </location>
</feature>
<feature type="compositionally biased region" description="Basic and acidic residues" evidence="1">
    <location>
        <begin position="448"/>
        <end position="459"/>
    </location>
</feature>
<keyword evidence="4" id="KW-1185">Reference proteome</keyword>
<dbReference type="Proteomes" id="UP000247932">
    <property type="component" value="Unassembled WGS sequence"/>
</dbReference>
<evidence type="ECO:0000259" key="2">
    <source>
        <dbReference type="Pfam" id="PF20148"/>
    </source>
</evidence>